<evidence type="ECO:0000256" key="11">
    <source>
        <dbReference type="ARBA" id="ARBA00023014"/>
    </source>
</evidence>
<evidence type="ECO:0000256" key="9">
    <source>
        <dbReference type="ARBA" id="ARBA00022898"/>
    </source>
</evidence>
<feature type="modified residue" description="N6-(pyridoxal phosphate)lysine" evidence="15">
    <location>
        <position position="327"/>
    </location>
</feature>
<dbReference type="NCBIfam" id="TIGR03821">
    <property type="entry name" value="EFP_modif_epmB"/>
    <property type="match status" value="1"/>
</dbReference>
<comment type="cofactor">
    <cofactor evidence="3">
        <name>[4Fe-4S] cluster</name>
        <dbReference type="ChEBI" id="CHEBI:49883"/>
    </cofactor>
</comment>
<dbReference type="SFLD" id="SFLDS00029">
    <property type="entry name" value="Radical_SAM"/>
    <property type="match status" value="1"/>
</dbReference>
<dbReference type="PIRSF" id="PIRSF004911">
    <property type="entry name" value="DUF160"/>
    <property type="match status" value="1"/>
</dbReference>
<feature type="binding site" evidence="14">
    <location>
        <position position="119"/>
    </location>
    <ligand>
        <name>[4Fe-4S] cluster</name>
        <dbReference type="ChEBI" id="CHEBI:49883"/>
        <note>4Fe-4S-S-AdoMet</note>
    </ligand>
</feature>
<feature type="binding site" evidence="14">
    <location>
        <position position="115"/>
    </location>
    <ligand>
        <name>[4Fe-4S] cluster</name>
        <dbReference type="ChEBI" id="CHEBI:49883"/>
        <note>4Fe-4S-S-AdoMet</note>
    </ligand>
</feature>
<keyword evidence="7" id="KW-0949">S-adenosyl-L-methionine</keyword>
<evidence type="ECO:0000313" key="17">
    <source>
        <dbReference type="EMBL" id="GGG50638.1"/>
    </source>
</evidence>
<dbReference type="RefSeq" id="WP_068811625.1">
    <property type="nucleotide sequence ID" value="NZ_BMIY01000002.1"/>
</dbReference>
<name>A0A917GLQ8_9GAMM</name>
<organism evidence="17 18">
    <name type="scientific">Pseudohongiella nitratireducens</name>
    <dbReference type="NCBI Taxonomy" id="1768907"/>
    <lineage>
        <taxon>Bacteria</taxon>
        <taxon>Pseudomonadati</taxon>
        <taxon>Pseudomonadota</taxon>
        <taxon>Gammaproteobacteria</taxon>
        <taxon>Pseudomonadales</taxon>
        <taxon>Pseudohongiellaceae</taxon>
        <taxon>Pseudohongiella</taxon>
    </lineage>
</organism>
<evidence type="ECO:0000256" key="10">
    <source>
        <dbReference type="ARBA" id="ARBA00023004"/>
    </source>
</evidence>
<evidence type="ECO:0000256" key="4">
    <source>
        <dbReference type="ARBA" id="ARBA00008703"/>
    </source>
</evidence>
<gene>
    <name evidence="17" type="ORF">GCM10011403_04730</name>
</gene>
<evidence type="ECO:0000256" key="1">
    <source>
        <dbReference type="ARBA" id="ARBA00001352"/>
    </source>
</evidence>
<evidence type="ECO:0000256" key="12">
    <source>
        <dbReference type="ARBA" id="ARBA00023235"/>
    </source>
</evidence>
<dbReference type="GO" id="GO:0046872">
    <property type="term" value="F:metal ion binding"/>
    <property type="evidence" value="ECO:0007669"/>
    <property type="project" value="UniProtKB-KW"/>
</dbReference>
<proteinExistence type="inferred from homology"/>
<keyword evidence="18" id="KW-1185">Reference proteome</keyword>
<dbReference type="Gene3D" id="3.20.20.70">
    <property type="entry name" value="Aldolase class I"/>
    <property type="match status" value="1"/>
</dbReference>
<keyword evidence="12" id="KW-0413">Isomerase</keyword>
<keyword evidence="10" id="KW-0408">Iron</keyword>
<dbReference type="CDD" id="cd01335">
    <property type="entry name" value="Radical_SAM"/>
    <property type="match status" value="1"/>
</dbReference>
<evidence type="ECO:0000256" key="13">
    <source>
        <dbReference type="ARBA" id="ARBA00030756"/>
    </source>
</evidence>
<keyword evidence="11 14" id="KW-0411">Iron-sulfur</keyword>
<dbReference type="PROSITE" id="PS51918">
    <property type="entry name" value="RADICAL_SAM"/>
    <property type="match status" value="1"/>
</dbReference>
<comment type="caution">
    <text evidence="17">The sequence shown here is derived from an EMBL/GenBank/DDBJ whole genome shotgun (WGS) entry which is preliminary data.</text>
</comment>
<dbReference type="Pfam" id="PF04055">
    <property type="entry name" value="Radical_SAM"/>
    <property type="match status" value="1"/>
</dbReference>
<dbReference type="GO" id="GO:0051539">
    <property type="term" value="F:4 iron, 4 sulfur cluster binding"/>
    <property type="evidence" value="ECO:0007669"/>
    <property type="project" value="UniProtKB-KW"/>
</dbReference>
<accession>A0A917GLQ8</accession>
<dbReference type="InterPro" id="IPR003739">
    <property type="entry name" value="Lys_aminomutase/Glu_NH3_mut"/>
</dbReference>
<feature type="binding site" evidence="14">
    <location>
        <position position="122"/>
    </location>
    <ligand>
        <name>[4Fe-4S] cluster</name>
        <dbReference type="ChEBI" id="CHEBI:49883"/>
        <note>4Fe-4S-S-AdoMet</note>
    </ligand>
</feature>
<evidence type="ECO:0000256" key="5">
    <source>
        <dbReference type="ARBA" id="ARBA00022363"/>
    </source>
</evidence>
<dbReference type="SFLD" id="SFLDG01070">
    <property type="entry name" value="PLP-dependent"/>
    <property type="match status" value="1"/>
</dbReference>
<comment type="catalytic activity">
    <reaction evidence="1">
        <text>L-lysine = D-beta-lysine</text>
        <dbReference type="Rhea" id="RHEA:44148"/>
        <dbReference type="ChEBI" id="CHEBI:32551"/>
        <dbReference type="ChEBI" id="CHEBI:84138"/>
    </reaction>
</comment>
<evidence type="ECO:0000256" key="15">
    <source>
        <dbReference type="PIRSR" id="PIRSR603739-50"/>
    </source>
</evidence>
<dbReference type="InterPro" id="IPR007197">
    <property type="entry name" value="rSAM"/>
</dbReference>
<dbReference type="NCBIfam" id="TIGR00238">
    <property type="entry name" value="KamA family radical SAM protein"/>
    <property type="match status" value="1"/>
</dbReference>
<keyword evidence="6 14" id="KW-0004">4Fe-4S</keyword>
<protein>
    <recommendedName>
        <fullName evidence="5">L-lysine 2,3-aminomutase</fullName>
    </recommendedName>
    <alternativeName>
        <fullName evidence="13">EF-P post-translational modification enzyme B</fullName>
    </alternativeName>
</protein>
<evidence type="ECO:0000256" key="6">
    <source>
        <dbReference type="ARBA" id="ARBA00022485"/>
    </source>
</evidence>
<dbReference type="InterPro" id="IPR013785">
    <property type="entry name" value="Aldolase_TIM"/>
</dbReference>
<dbReference type="AlphaFoldDB" id="A0A917GLQ8"/>
<evidence type="ECO:0000256" key="3">
    <source>
        <dbReference type="ARBA" id="ARBA00001966"/>
    </source>
</evidence>
<dbReference type="OrthoDB" id="9770937at2"/>
<reference evidence="17" key="1">
    <citation type="journal article" date="2014" name="Int. J. Syst. Evol. Microbiol.">
        <title>Complete genome sequence of Corynebacterium casei LMG S-19264T (=DSM 44701T), isolated from a smear-ripened cheese.</title>
        <authorList>
            <consortium name="US DOE Joint Genome Institute (JGI-PGF)"/>
            <person name="Walter F."/>
            <person name="Albersmeier A."/>
            <person name="Kalinowski J."/>
            <person name="Ruckert C."/>
        </authorList>
    </citation>
    <scope>NUCLEOTIDE SEQUENCE</scope>
    <source>
        <strain evidence="17">CGMCC 1.15425</strain>
    </source>
</reference>
<dbReference type="InterPro" id="IPR022462">
    <property type="entry name" value="EpmB"/>
</dbReference>
<evidence type="ECO:0000313" key="18">
    <source>
        <dbReference type="Proteomes" id="UP000627715"/>
    </source>
</evidence>
<dbReference type="InterPro" id="IPR058240">
    <property type="entry name" value="rSAM_sf"/>
</dbReference>
<keyword evidence="9 15" id="KW-0663">Pyridoxal phosphate</keyword>
<comment type="cofactor">
    <cofactor evidence="2 15">
        <name>pyridoxal 5'-phosphate</name>
        <dbReference type="ChEBI" id="CHEBI:597326"/>
    </cofactor>
</comment>
<dbReference type="Proteomes" id="UP000627715">
    <property type="component" value="Unassembled WGS sequence"/>
</dbReference>
<dbReference type="PANTHER" id="PTHR30538">
    <property type="entry name" value="LYSINE 2,3-AMINOMUTASE-RELATED"/>
    <property type="match status" value="1"/>
</dbReference>
<evidence type="ECO:0000256" key="7">
    <source>
        <dbReference type="ARBA" id="ARBA00022691"/>
    </source>
</evidence>
<comment type="similarity">
    <text evidence="4">Belongs to the radical SAM superfamily. KamA family.</text>
</comment>
<feature type="domain" description="Radical SAM core" evidence="16">
    <location>
        <begin position="101"/>
        <end position="324"/>
    </location>
</feature>
<keyword evidence="8 14" id="KW-0479">Metal-binding</keyword>
<evidence type="ECO:0000259" key="16">
    <source>
        <dbReference type="PROSITE" id="PS51918"/>
    </source>
</evidence>
<evidence type="ECO:0000256" key="8">
    <source>
        <dbReference type="ARBA" id="ARBA00022723"/>
    </source>
</evidence>
<dbReference type="GO" id="GO:0016853">
    <property type="term" value="F:isomerase activity"/>
    <property type="evidence" value="ECO:0007669"/>
    <property type="project" value="UniProtKB-KW"/>
</dbReference>
<dbReference type="SFLD" id="SFLDF00314">
    <property type="entry name" value="L-lysine_2_3-aminomutase_(yjeK"/>
    <property type="match status" value="1"/>
</dbReference>
<sequence>MMLVAKETSWQRQLSDLITDPAELLSILNLSPGDYPVPDDILATFPLKVPRAFVSRMRPGDPLDPLLRQVLPIMEEGDDTPGFTIDPLSEADFNPQAGILHKYQGRILVLAAPHCAIHCRYCFRRHFPYDENIPGRAHWEESLKWLADRPDIREVIYSGGDPLAANDRHLAWLTKRISEIPHIRRLRIHTRTPVVIPARVNESLLTWLNDCQLQKVMVVHINHAQEIDAEVAQALQKLRNANVTLLNQSVLLKGINDNVDALEALSESLSAAGVLPYYLHMLDRVQGVAHFNVSDDRAFALMDKLKARLPGFLVPSLVREEPGETSKTRLI</sequence>
<dbReference type="EMBL" id="BMIY01000002">
    <property type="protein sequence ID" value="GGG50638.1"/>
    <property type="molecule type" value="Genomic_DNA"/>
</dbReference>
<evidence type="ECO:0000256" key="2">
    <source>
        <dbReference type="ARBA" id="ARBA00001933"/>
    </source>
</evidence>
<evidence type="ECO:0000256" key="14">
    <source>
        <dbReference type="PIRSR" id="PIRSR004911-1"/>
    </source>
</evidence>
<dbReference type="SUPFAM" id="SSF102114">
    <property type="entry name" value="Radical SAM enzymes"/>
    <property type="match status" value="1"/>
</dbReference>
<reference evidence="17" key="2">
    <citation type="submission" date="2020-09" db="EMBL/GenBank/DDBJ databases">
        <authorList>
            <person name="Sun Q."/>
            <person name="Zhou Y."/>
        </authorList>
    </citation>
    <scope>NUCLEOTIDE SEQUENCE</scope>
    <source>
        <strain evidence="17">CGMCC 1.15425</strain>
    </source>
</reference>
<dbReference type="PANTHER" id="PTHR30538:SF1">
    <property type="entry name" value="L-LYSINE 2,3-AMINOMUTASE"/>
    <property type="match status" value="1"/>
</dbReference>